<keyword evidence="1" id="KW-0472">Membrane</keyword>
<gene>
    <name evidence="2" type="ORF">GcLGCM259_1967</name>
</gene>
<dbReference type="Proteomes" id="UP000307000">
    <property type="component" value="Chromosome"/>
</dbReference>
<keyword evidence="1" id="KW-1133">Transmembrane helix</keyword>
<evidence type="ECO:0000256" key="1">
    <source>
        <dbReference type="SAM" id="Phobius"/>
    </source>
</evidence>
<dbReference type="RefSeq" id="WP_138926538.1">
    <property type="nucleotide sequence ID" value="NZ_CP034412.1"/>
</dbReference>
<dbReference type="Pfam" id="PF11335">
    <property type="entry name" value="DUF3137"/>
    <property type="match status" value="1"/>
</dbReference>
<keyword evidence="3" id="KW-1185">Reference proteome</keyword>
<evidence type="ECO:0000313" key="2">
    <source>
        <dbReference type="EMBL" id="QCY47682.1"/>
    </source>
</evidence>
<organism evidence="2 3">
    <name type="scientific">Glutamicibacter creatinolyticus</name>
    <dbReference type="NCBI Taxonomy" id="162496"/>
    <lineage>
        <taxon>Bacteria</taxon>
        <taxon>Bacillati</taxon>
        <taxon>Actinomycetota</taxon>
        <taxon>Actinomycetes</taxon>
        <taxon>Micrococcales</taxon>
        <taxon>Micrococcaceae</taxon>
        <taxon>Glutamicibacter</taxon>
    </lineage>
</organism>
<sequence>MSEQTRISVPDFETVWATVQESAGDLSQRTAWMGRWGGKSLLLMIPIIIALLLFVVALGSMFIGDGLVGMIAFVLAIVLAAPSVIYGIRHFEAASEEHAQEVVAPMVEQLVQQLRVSSVTGSEAGLSAKYTPEGSMPVSVLSNAGFIRDARAPQEDFIIGTLGQTQFMLSDVKWQSSKVELSEEAQQRLERQARRTRERKLREQYGRDWKLHQSDPLQNSSLLSLVPASVRKTVKEKYAQFESSVEKMGPSMIVFAADFHKEFTSRTYLLPRRPVDLAIRNFTEESAAKTGLAPMTLEDPGITERFVGWTTDQTEARYLITPQLMLAISDAAARMNSENIAVSFRGSWMYFAVVLDEDRFSFQVDKKNDGGYAVAKAIYEDLVAFLSLVEDFNLNTRIWSKA</sequence>
<feature type="transmembrane region" description="Helical" evidence="1">
    <location>
        <begin position="41"/>
        <end position="63"/>
    </location>
</feature>
<name>A0A5B7WUZ7_9MICC</name>
<dbReference type="InterPro" id="IPR021484">
    <property type="entry name" value="DUF3137"/>
</dbReference>
<dbReference type="EMBL" id="CP034412">
    <property type="protein sequence ID" value="QCY47682.1"/>
    <property type="molecule type" value="Genomic_DNA"/>
</dbReference>
<dbReference type="KEGG" id="gcr:GcLGCM259_1967"/>
<keyword evidence="1" id="KW-0812">Transmembrane</keyword>
<proteinExistence type="predicted"/>
<evidence type="ECO:0008006" key="4">
    <source>
        <dbReference type="Google" id="ProtNLM"/>
    </source>
</evidence>
<reference evidence="2 3" key="1">
    <citation type="submission" date="2018-12" db="EMBL/GenBank/DDBJ databases">
        <title>Complete Genome Sequence of Glutamicibacter creatinolyticus strain LGCM259,isolated from an abscess of a 12-year-old mare in Italy.</title>
        <authorList>
            <person name="Santos R.G."/>
            <person name="Silva A.L."/>
            <person name="Seyffert N."/>
            <person name="Castro T.L.P."/>
            <person name="Attili A.R."/>
            <person name="Rifici C."/>
            <person name="Mazzullo G."/>
            <person name="Brenig B."/>
            <person name="Venanzi F."/>
            <person name="Azevedo V."/>
        </authorList>
    </citation>
    <scope>NUCLEOTIDE SEQUENCE [LARGE SCALE GENOMIC DNA]</scope>
    <source>
        <strain evidence="2 3">LGCM 259</strain>
    </source>
</reference>
<feature type="transmembrane region" description="Helical" evidence="1">
    <location>
        <begin position="69"/>
        <end position="88"/>
    </location>
</feature>
<protein>
    <recommendedName>
        <fullName evidence="4">DUF3137 domain-containing protein</fullName>
    </recommendedName>
</protein>
<evidence type="ECO:0000313" key="3">
    <source>
        <dbReference type="Proteomes" id="UP000307000"/>
    </source>
</evidence>
<dbReference type="AlphaFoldDB" id="A0A5B7WUZ7"/>
<accession>A0A5B7WUZ7</accession>